<evidence type="ECO:0008006" key="3">
    <source>
        <dbReference type="Google" id="ProtNLM"/>
    </source>
</evidence>
<reference evidence="1 2" key="1">
    <citation type="submission" date="2016-10" db="EMBL/GenBank/DDBJ databases">
        <authorList>
            <person name="de Groot N.N."/>
        </authorList>
    </citation>
    <scope>NUCLEOTIDE SEQUENCE [LARGE SCALE GENOMIC DNA]</scope>
    <source>
        <strain evidence="1 2">DSM 21799</strain>
    </source>
</reference>
<organism evidence="1 2">
    <name type="scientific">Paramicrobacterium humi</name>
    <dbReference type="NCBI Taxonomy" id="640635"/>
    <lineage>
        <taxon>Bacteria</taxon>
        <taxon>Bacillati</taxon>
        <taxon>Actinomycetota</taxon>
        <taxon>Actinomycetes</taxon>
        <taxon>Micrococcales</taxon>
        <taxon>Microbacteriaceae</taxon>
        <taxon>Paramicrobacterium</taxon>
    </lineage>
</organism>
<gene>
    <name evidence="1" type="ORF">SAMN04489806_0185</name>
</gene>
<dbReference type="InterPro" id="IPR021527">
    <property type="entry name" value="DUF2795"/>
</dbReference>
<name>A0A1H4IRZ2_9MICO</name>
<dbReference type="RefSeq" id="WP_176980682.1">
    <property type="nucleotide sequence ID" value="NZ_FNRY01000001.1"/>
</dbReference>
<dbReference type="Proteomes" id="UP000199183">
    <property type="component" value="Unassembled WGS sequence"/>
</dbReference>
<sequence length="76" mass="8729">MVTLSPSLSAFLRGMEYPCDRDDLLRQAAREGLPLRDSDMLSSLDDRTYSSRRDITRAFRRPQLPLSQEERLVAVS</sequence>
<evidence type="ECO:0000313" key="2">
    <source>
        <dbReference type="Proteomes" id="UP000199183"/>
    </source>
</evidence>
<dbReference type="EMBL" id="FNRY01000001">
    <property type="protein sequence ID" value="SEB36615.1"/>
    <property type="molecule type" value="Genomic_DNA"/>
</dbReference>
<dbReference type="AlphaFoldDB" id="A0A1H4IRZ2"/>
<dbReference type="Pfam" id="PF11387">
    <property type="entry name" value="DUF2795"/>
    <property type="match status" value="1"/>
</dbReference>
<evidence type="ECO:0000313" key="1">
    <source>
        <dbReference type="EMBL" id="SEB36615.1"/>
    </source>
</evidence>
<proteinExistence type="predicted"/>
<accession>A0A1H4IRZ2</accession>
<protein>
    <recommendedName>
        <fullName evidence="3">DUF2795 domain-containing protein</fullName>
    </recommendedName>
</protein>
<keyword evidence="2" id="KW-1185">Reference proteome</keyword>